<keyword evidence="1" id="KW-0472">Membrane</keyword>
<dbReference type="GO" id="GO:0005975">
    <property type="term" value="P:carbohydrate metabolic process"/>
    <property type="evidence" value="ECO:0007669"/>
    <property type="project" value="InterPro"/>
</dbReference>
<dbReference type="GO" id="GO:0016810">
    <property type="term" value="F:hydrolase activity, acting on carbon-nitrogen (but not peptide) bonds"/>
    <property type="evidence" value="ECO:0007669"/>
    <property type="project" value="InterPro"/>
</dbReference>
<feature type="transmembrane region" description="Helical" evidence="1">
    <location>
        <begin position="17"/>
        <end position="38"/>
    </location>
</feature>
<keyword evidence="1" id="KW-1133">Transmembrane helix</keyword>
<evidence type="ECO:0000256" key="1">
    <source>
        <dbReference type="SAM" id="Phobius"/>
    </source>
</evidence>
<dbReference type="Pfam" id="PF01522">
    <property type="entry name" value="Polysacc_deac_1"/>
    <property type="match status" value="1"/>
</dbReference>
<dbReference type="Gene3D" id="3.20.20.370">
    <property type="entry name" value="Glycoside hydrolase/deacetylase"/>
    <property type="match status" value="1"/>
</dbReference>
<dbReference type="OrthoDB" id="9806342at2"/>
<dbReference type="SUPFAM" id="SSF88713">
    <property type="entry name" value="Glycoside hydrolase/deacetylase"/>
    <property type="match status" value="1"/>
</dbReference>
<dbReference type="PANTHER" id="PTHR10587">
    <property type="entry name" value="GLYCOSYL TRANSFERASE-RELATED"/>
    <property type="match status" value="1"/>
</dbReference>
<dbReference type="STRING" id="931626.Awo_c07290"/>
<sequence>MQKQSPPKLRIKNLPRFIVFSAISLILIILAIMTLFFLTTKLTETFNAQRQILQTSSTVNTAETNTTKATNSKNIKETLKKNPAAQANDPLADIKSRLRTDDTEGIKVIFLTFDDGPTERTGEVLDLLNTYNVKGTFFTTLHDGESAKAMYNRIVDEGHTLANHTSSHDYSLYNNPDDFYADVDKLDQYQMKITGLEQTSHVFRFPGGSLNANETCALGIVDQGWNYSDWNVSSGDGCADPPPSEVIAQNVINGCHDHDVSVVLCHAELKEQTRAALPTVIETLQDEGYTFLPMENDYTYPRQLQI</sequence>
<dbReference type="HOGENOM" id="CLU_021264_6_1_9"/>
<dbReference type="InterPro" id="IPR011330">
    <property type="entry name" value="Glyco_hydro/deAcase_b/a-brl"/>
</dbReference>
<dbReference type="InterPro" id="IPR002509">
    <property type="entry name" value="NODB_dom"/>
</dbReference>
<dbReference type="eggNOG" id="COG0726">
    <property type="taxonomic scope" value="Bacteria"/>
</dbReference>
<dbReference type="AlphaFoldDB" id="H6LKD3"/>
<keyword evidence="1" id="KW-0812">Transmembrane</keyword>
<evidence type="ECO:0000259" key="2">
    <source>
        <dbReference type="PROSITE" id="PS51677"/>
    </source>
</evidence>
<reference evidence="3 4" key="2">
    <citation type="journal article" date="2012" name="PLoS ONE">
        <title>An ancient pathway combining carbon dioxide fixation with the generation and utilization of a sodium ion gradient for ATP synthesis.</title>
        <authorList>
            <person name="Poehlein A."/>
            <person name="Schmidt S."/>
            <person name="Kaster A.K."/>
            <person name="Goenrich M."/>
            <person name="Vollmers J."/>
            <person name="Thurmer A."/>
            <person name="Bertsch J."/>
            <person name="Schuchmann K."/>
            <person name="Voigt B."/>
            <person name="Hecker M."/>
            <person name="Daniel R."/>
            <person name="Thauer R.K."/>
            <person name="Gottschalk G."/>
            <person name="Muller V."/>
        </authorList>
    </citation>
    <scope>NUCLEOTIDE SEQUENCE [LARGE SCALE GENOMIC DNA]</scope>
    <source>
        <strain evidence="4">ATCC 29683 / DSM 1030 / JCM 2381 / KCTC 1655 / WB1</strain>
    </source>
</reference>
<gene>
    <name evidence="3" type="ordered locus">Awo_c07290</name>
</gene>
<dbReference type="Proteomes" id="UP000007177">
    <property type="component" value="Chromosome"/>
</dbReference>
<protein>
    <submittedName>
        <fullName evidence="3">Putative polysaccharide deacetylase</fullName>
    </submittedName>
</protein>
<evidence type="ECO:0000313" key="4">
    <source>
        <dbReference type="Proteomes" id="UP000007177"/>
    </source>
</evidence>
<dbReference type="EMBL" id="CP002987">
    <property type="protein sequence ID" value="AFA47523.1"/>
    <property type="molecule type" value="Genomic_DNA"/>
</dbReference>
<accession>H6LKD3</accession>
<organism evidence="3 4">
    <name type="scientific">Acetobacterium woodii (strain ATCC 29683 / DSM 1030 / JCM 2381 / KCTC 1655 / WB1)</name>
    <dbReference type="NCBI Taxonomy" id="931626"/>
    <lineage>
        <taxon>Bacteria</taxon>
        <taxon>Bacillati</taxon>
        <taxon>Bacillota</taxon>
        <taxon>Clostridia</taxon>
        <taxon>Eubacteriales</taxon>
        <taxon>Eubacteriaceae</taxon>
        <taxon>Acetobacterium</taxon>
    </lineage>
</organism>
<keyword evidence="4" id="KW-1185">Reference proteome</keyword>
<dbReference type="CDD" id="cd10944">
    <property type="entry name" value="CE4_SmPgdA_like"/>
    <property type="match status" value="1"/>
</dbReference>
<dbReference type="PANTHER" id="PTHR10587:SF125">
    <property type="entry name" value="POLYSACCHARIDE DEACETYLASE YHEN-RELATED"/>
    <property type="match status" value="1"/>
</dbReference>
<dbReference type="KEGG" id="awo:Awo_c07290"/>
<reference evidence="4" key="1">
    <citation type="submission" date="2011-07" db="EMBL/GenBank/DDBJ databases">
        <title>Complete genome sequence of Acetobacterium woodii.</title>
        <authorList>
            <person name="Poehlein A."/>
            <person name="Schmidt S."/>
            <person name="Kaster A.-K."/>
            <person name="Goenrich M."/>
            <person name="Vollmers J."/>
            <person name="Thuermer A."/>
            <person name="Gottschalk G."/>
            <person name="Thauer R.K."/>
            <person name="Daniel R."/>
            <person name="Mueller V."/>
        </authorList>
    </citation>
    <scope>NUCLEOTIDE SEQUENCE [LARGE SCALE GENOMIC DNA]</scope>
    <source>
        <strain evidence="4">ATCC 29683 / DSM 1030 / JCM 2381 / KCTC 1655 / WB1</strain>
    </source>
</reference>
<feature type="domain" description="NodB homology" evidence="2">
    <location>
        <begin position="107"/>
        <end position="292"/>
    </location>
</feature>
<name>H6LKD3_ACEWD</name>
<proteinExistence type="predicted"/>
<dbReference type="PROSITE" id="PS51677">
    <property type="entry name" value="NODB"/>
    <property type="match status" value="1"/>
</dbReference>
<evidence type="ECO:0000313" key="3">
    <source>
        <dbReference type="EMBL" id="AFA47523.1"/>
    </source>
</evidence>
<dbReference type="InterPro" id="IPR050248">
    <property type="entry name" value="Polysacc_deacetylase_ArnD"/>
</dbReference>